<dbReference type="AlphaFoldDB" id="A0A840VDA5"/>
<dbReference type="RefSeq" id="WP_221285022.1">
    <property type="nucleotide sequence ID" value="NZ_JACHFD010000004.1"/>
</dbReference>
<name>A0A840VDA5_9BACT</name>
<dbReference type="CDD" id="cd03801">
    <property type="entry name" value="GT4_PimA-like"/>
    <property type="match status" value="1"/>
</dbReference>
<accession>A0A840VDA5</accession>
<dbReference type="Proteomes" id="UP000557717">
    <property type="component" value="Unassembled WGS sequence"/>
</dbReference>
<dbReference type="SUPFAM" id="SSF53756">
    <property type="entry name" value="UDP-Glycosyltransferase/glycogen phosphorylase"/>
    <property type="match status" value="1"/>
</dbReference>
<feature type="domain" description="Glycosyl transferase family 1" evidence="1">
    <location>
        <begin position="211"/>
        <end position="363"/>
    </location>
</feature>
<keyword evidence="3" id="KW-1185">Reference proteome</keyword>
<organism evidence="2 3">
    <name type="scientific">Haloferula luteola</name>
    <dbReference type="NCBI Taxonomy" id="595692"/>
    <lineage>
        <taxon>Bacteria</taxon>
        <taxon>Pseudomonadati</taxon>
        <taxon>Verrucomicrobiota</taxon>
        <taxon>Verrucomicrobiia</taxon>
        <taxon>Verrucomicrobiales</taxon>
        <taxon>Verrucomicrobiaceae</taxon>
        <taxon>Haloferula</taxon>
    </lineage>
</organism>
<evidence type="ECO:0000313" key="2">
    <source>
        <dbReference type="EMBL" id="MBB5350831.1"/>
    </source>
</evidence>
<evidence type="ECO:0000259" key="1">
    <source>
        <dbReference type="Pfam" id="PF00534"/>
    </source>
</evidence>
<dbReference type="Pfam" id="PF00534">
    <property type="entry name" value="Glycos_transf_1"/>
    <property type="match status" value="1"/>
</dbReference>
<evidence type="ECO:0000313" key="3">
    <source>
        <dbReference type="Proteomes" id="UP000557717"/>
    </source>
</evidence>
<dbReference type="Gene3D" id="3.40.50.2000">
    <property type="entry name" value="Glycogen Phosphorylase B"/>
    <property type="match status" value="2"/>
</dbReference>
<dbReference type="GO" id="GO:0016757">
    <property type="term" value="F:glycosyltransferase activity"/>
    <property type="evidence" value="ECO:0007669"/>
    <property type="project" value="InterPro"/>
</dbReference>
<proteinExistence type="predicted"/>
<protein>
    <submittedName>
        <fullName evidence="2">Glycosyltransferase involved in cell wall biosynthesis</fullName>
    </submittedName>
</protein>
<dbReference type="PANTHER" id="PTHR12526">
    <property type="entry name" value="GLYCOSYLTRANSFERASE"/>
    <property type="match status" value="1"/>
</dbReference>
<dbReference type="EMBL" id="JACHFD010000004">
    <property type="protein sequence ID" value="MBB5350831.1"/>
    <property type="molecule type" value="Genomic_DNA"/>
</dbReference>
<dbReference type="InterPro" id="IPR001296">
    <property type="entry name" value="Glyco_trans_1"/>
</dbReference>
<sequence length="409" mass="46279">MKGKSDDTMDQKIEKIRICLIYHFFPHYRAAVIEELAKAWDNVRFVASDDAEPLGYGIRPLIPDGDFNAVAIRRVFGAKYCLKGLGRLIPWGRGGHAIFLGDMNCVSTWVYGFLLRVTGTKVYFWAHGWLRENESFTKKQLRRMYFKIPHRVFVYGRRARRIAVENGFEPGRVHVIYNSLQYSLQRQLRENASRLECRTELRQLFEFGDRDGKVLLCSARMTPVKKFDQVIHAVSKLSQDFAIGVVFVGDGPEKSQLELLSKELGVPCRFLGACYSEPELSRYFIGCDAVISPGNVGLTAMHAMAYGTPVVSHSDRDTQMPEAEVVIPGVTGELFEKDSVSSLADAIRRVVSRSEEEVNFQARACISIIETFYNASHQVKKIMEAISNVDEDESIRDDISIDELNGLKA</sequence>
<keyword evidence="2" id="KW-0808">Transferase</keyword>
<gene>
    <name evidence="2" type="ORF">HNR46_001065</name>
</gene>
<reference evidence="2 3" key="1">
    <citation type="submission" date="2020-08" db="EMBL/GenBank/DDBJ databases">
        <title>Genomic Encyclopedia of Type Strains, Phase IV (KMG-IV): sequencing the most valuable type-strain genomes for metagenomic binning, comparative biology and taxonomic classification.</title>
        <authorList>
            <person name="Goeker M."/>
        </authorList>
    </citation>
    <scope>NUCLEOTIDE SEQUENCE [LARGE SCALE GENOMIC DNA]</scope>
    <source>
        <strain evidence="2 3">YC6886</strain>
    </source>
</reference>
<comment type="caution">
    <text evidence="2">The sequence shown here is derived from an EMBL/GenBank/DDBJ whole genome shotgun (WGS) entry which is preliminary data.</text>
</comment>